<dbReference type="VEuPathDB" id="FungiDB:RhiirA1_466240"/>
<sequence length="111" mass="13045">MEIGNTYKNKENIEHILSRVKDENLAIRYWDHYGPSFGSGDLTIYGGYGGFRNENEIELRTSKDNENENSEARDNITYNEIRLFCRLRKLQKPISFFSKINSTGIEIIRYD</sequence>
<accession>A0A2I1GT66</accession>
<keyword evidence="2" id="KW-1185">Reference proteome</keyword>
<dbReference type="EMBL" id="LLXI01000791">
    <property type="protein sequence ID" value="PKY49853.1"/>
    <property type="molecule type" value="Genomic_DNA"/>
</dbReference>
<name>A0A2I1GT66_9GLOM</name>
<evidence type="ECO:0000313" key="1">
    <source>
        <dbReference type="EMBL" id="PKY49853.1"/>
    </source>
</evidence>
<protein>
    <submittedName>
        <fullName evidence="1">Uncharacterized protein</fullName>
    </submittedName>
</protein>
<dbReference type="Proteomes" id="UP000234323">
    <property type="component" value="Unassembled WGS sequence"/>
</dbReference>
<dbReference type="VEuPathDB" id="FungiDB:FUN_006587"/>
<comment type="caution">
    <text evidence="1">The sequence shown here is derived from an EMBL/GenBank/DDBJ whole genome shotgun (WGS) entry which is preliminary data.</text>
</comment>
<evidence type="ECO:0000313" key="2">
    <source>
        <dbReference type="Proteomes" id="UP000234323"/>
    </source>
</evidence>
<gene>
    <name evidence="1" type="ORF">RhiirA4_465994</name>
</gene>
<organism evidence="1 2">
    <name type="scientific">Rhizophagus irregularis</name>
    <dbReference type="NCBI Taxonomy" id="588596"/>
    <lineage>
        <taxon>Eukaryota</taxon>
        <taxon>Fungi</taxon>
        <taxon>Fungi incertae sedis</taxon>
        <taxon>Mucoromycota</taxon>
        <taxon>Glomeromycotina</taxon>
        <taxon>Glomeromycetes</taxon>
        <taxon>Glomerales</taxon>
        <taxon>Glomeraceae</taxon>
        <taxon>Rhizophagus</taxon>
    </lineage>
</organism>
<dbReference type="AlphaFoldDB" id="A0A2I1GT66"/>
<reference evidence="1 2" key="1">
    <citation type="submission" date="2015-10" db="EMBL/GenBank/DDBJ databases">
        <title>Genome analyses suggest a sexual origin of heterokaryosis in a supposedly ancient asexual fungus.</title>
        <authorList>
            <person name="Ropars J."/>
            <person name="Sedzielewska K."/>
            <person name="Noel J."/>
            <person name="Charron P."/>
            <person name="Farinelli L."/>
            <person name="Marton T."/>
            <person name="Kruger M."/>
            <person name="Pelin A."/>
            <person name="Brachmann A."/>
            <person name="Corradi N."/>
        </authorList>
    </citation>
    <scope>NUCLEOTIDE SEQUENCE [LARGE SCALE GENOMIC DNA]</scope>
    <source>
        <strain evidence="1 2">A4</strain>
    </source>
</reference>
<proteinExistence type="predicted"/>